<evidence type="ECO:0000313" key="2">
    <source>
        <dbReference type="EMBL" id="KAG8170682.1"/>
    </source>
</evidence>
<proteinExistence type="predicted"/>
<comment type="caution">
    <text evidence="2">The sequence shown here is derived from an EMBL/GenBank/DDBJ whole genome shotgun (WGS) entry which is preliminary data.</text>
</comment>
<dbReference type="AlphaFoldDB" id="A0AAV6TFR8"/>
<name>A0AAV6TFR8_9ARAC</name>
<dbReference type="Proteomes" id="UP000827092">
    <property type="component" value="Unassembled WGS sequence"/>
</dbReference>
<protein>
    <submittedName>
        <fullName evidence="2">Uncharacterized protein</fullName>
    </submittedName>
</protein>
<sequence>MGQSVLRDRRNPFRKRERGPKTKPCSCLSRCRPKGEGVNIPKPGQEIGPSGPKGAVTQPNSERRRRPRGKVIFFLCKVSPFPGMGLVRDRDPLP</sequence>
<organism evidence="2 3">
    <name type="scientific">Oedothorax gibbosus</name>
    <dbReference type="NCBI Taxonomy" id="931172"/>
    <lineage>
        <taxon>Eukaryota</taxon>
        <taxon>Metazoa</taxon>
        <taxon>Ecdysozoa</taxon>
        <taxon>Arthropoda</taxon>
        <taxon>Chelicerata</taxon>
        <taxon>Arachnida</taxon>
        <taxon>Araneae</taxon>
        <taxon>Araneomorphae</taxon>
        <taxon>Entelegynae</taxon>
        <taxon>Araneoidea</taxon>
        <taxon>Linyphiidae</taxon>
        <taxon>Erigoninae</taxon>
        <taxon>Oedothorax</taxon>
    </lineage>
</organism>
<feature type="compositionally biased region" description="Basic and acidic residues" evidence="1">
    <location>
        <begin position="1"/>
        <end position="11"/>
    </location>
</feature>
<accession>A0AAV6TFR8</accession>
<keyword evidence="3" id="KW-1185">Reference proteome</keyword>
<dbReference type="EMBL" id="JAFNEN010005039">
    <property type="protein sequence ID" value="KAG8170682.1"/>
    <property type="molecule type" value="Genomic_DNA"/>
</dbReference>
<evidence type="ECO:0000313" key="3">
    <source>
        <dbReference type="Proteomes" id="UP000827092"/>
    </source>
</evidence>
<feature type="region of interest" description="Disordered" evidence="1">
    <location>
        <begin position="1"/>
        <end position="69"/>
    </location>
</feature>
<reference evidence="2 3" key="1">
    <citation type="journal article" date="2022" name="Nat. Ecol. Evol.">
        <title>A masculinizing supergene underlies an exaggerated male reproductive morph in a spider.</title>
        <authorList>
            <person name="Hendrickx F."/>
            <person name="De Corte Z."/>
            <person name="Sonet G."/>
            <person name="Van Belleghem S.M."/>
            <person name="Kostlbacher S."/>
            <person name="Vangestel C."/>
        </authorList>
    </citation>
    <scope>NUCLEOTIDE SEQUENCE [LARGE SCALE GENOMIC DNA]</scope>
    <source>
        <strain evidence="2">W744_W776</strain>
    </source>
</reference>
<gene>
    <name evidence="2" type="ORF">JTE90_019381</name>
</gene>
<evidence type="ECO:0000256" key="1">
    <source>
        <dbReference type="SAM" id="MobiDB-lite"/>
    </source>
</evidence>